<gene>
    <name evidence="1" type="ORF">GMARGA_LOCUS4234</name>
</gene>
<protein>
    <submittedName>
        <fullName evidence="1">22717_t:CDS:1</fullName>
    </submittedName>
</protein>
<organism evidence="1 2">
    <name type="scientific">Gigaspora margarita</name>
    <dbReference type="NCBI Taxonomy" id="4874"/>
    <lineage>
        <taxon>Eukaryota</taxon>
        <taxon>Fungi</taxon>
        <taxon>Fungi incertae sedis</taxon>
        <taxon>Mucoromycota</taxon>
        <taxon>Glomeromycotina</taxon>
        <taxon>Glomeromycetes</taxon>
        <taxon>Diversisporales</taxon>
        <taxon>Gigasporaceae</taxon>
        <taxon>Gigaspora</taxon>
    </lineage>
</organism>
<evidence type="ECO:0000313" key="1">
    <source>
        <dbReference type="EMBL" id="CAG8544202.1"/>
    </source>
</evidence>
<sequence length="93" mass="10965">MLSMNDHRKESRFRQAMPGEKVSWAPFDINKNKLVGHLKDVTKEFENTNLDLDDLKTPFLIEIFNNHYLLSQKQLLDKSNENGLYLKTIDDQK</sequence>
<comment type="caution">
    <text evidence="1">The sequence shown here is derived from an EMBL/GenBank/DDBJ whole genome shotgun (WGS) entry which is preliminary data.</text>
</comment>
<proteinExistence type="predicted"/>
<name>A0ABM8W7E9_GIGMA</name>
<dbReference type="Proteomes" id="UP000789901">
    <property type="component" value="Unassembled WGS sequence"/>
</dbReference>
<keyword evidence="2" id="KW-1185">Reference proteome</keyword>
<dbReference type="EMBL" id="CAJVQB010001638">
    <property type="protein sequence ID" value="CAG8544202.1"/>
    <property type="molecule type" value="Genomic_DNA"/>
</dbReference>
<accession>A0ABM8W7E9</accession>
<evidence type="ECO:0000313" key="2">
    <source>
        <dbReference type="Proteomes" id="UP000789901"/>
    </source>
</evidence>
<reference evidence="1 2" key="1">
    <citation type="submission" date="2021-06" db="EMBL/GenBank/DDBJ databases">
        <authorList>
            <person name="Kallberg Y."/>
            <person name="Tangrot J."/>
            <person name="Rosling A."/>
        </authorList>
    </citation>
    <scope>NUCLEOTIDE SEQUENCE [LARGE SCALE GENOMIC DNA]</scope>
    <source>
        <strain evidence="1 2">120-4 pot B 10/14</strain>
    </source>
</reference>